<reference evidence="1 2" key="1">
    <citation type="journal article" date="2020" name="ISME J.">
        <title>Uncovering the hidden diversity of litter-decomposition mechanisms in mushroom-forming fungi.</title>
        <authorList>
            <person name="Floudas D."/>
            <person name="Bentzer J."/>
            <person name="Ahren D."/>
            <person name="Johansson T."/>
            <person name="Persson P."/>
            <person name="Tunlid A."/>
        </authorList>
    </citation>
    <scope>NUCLEOTIDE SEQUENCE [LARGE SCALE GENOMIC DNA]</scope>
    <source>
        <strain evidence="1 2">CBS 146.42</strain>
    </source>
</reference>
<organism evidence="1 2">
    <name type="scientific">Leucocoprinus leucothites</name>
    <dbReference type="NCBI Taxonomy" id="201217"/>
    <lineage>
        <taxon>Eukaryota</taxon>
        <taxon>Fungi</taxon>
        <taxon>Dikarya</taxon>
        <taxon>Basidiomycota</taxon>
        <taxon>Agaricomycotina</taxon>
        <taxon>Agaricomycetes</taxon>
        <taxon>Agaricomycetidae</taxon>
        <taxon>Agaricales</taxon>
        <taxon>Agaricineae</taxon>
        <taxon>Agaricaceae</taxon>
        <taxon>Leucocoprinus</taxon>
    </lineage>
</organism>
<gene>
    <name evidence="1" type="ORF">D9756_001834</name>
</gene>
<sequence>MCIKNHYSIERNSFTQDPDVTGAYIQAFEKHRSTQLLLKHSSAHLELSDHIAPLRRISHFLARKTEQRATSRQLRSFILQVRQNYPNTRVLNRKQLHPVENSLSVLLPAAKDAPHEIEELSSLVALVPHPGRRDGRASAVNNDNFRPHARFSLLCSGSSPDNARILARRSTLCGTPSMSPPPPILASPCPTHNHDEPPLTPVRQIIRTPVHPPRIERYFEPRTPSRGNRTSAVGAITHISLGCLVSKAEFPGTPCNSVCRVRETLAPRQRPSIRRLSYPHFHIASSSCSYSPATMPSLATAFNGCQDLASPLTIRSSNTTATPCTPQIMKEGSSSHLQWSHHCLGCFA</sequence>
<evidence type="ECO:0000313" key="1">
    <source>
        <dbReference type="EMBL" id="KAF5358253.1"/>
    </source>
</evidence>
<dbReference type="Proteomes" id="UP000559027">
    <property type="component" value="Unassembled WGS sequence"/>
</dbReference>
<comment type="caution">
    <text evidence="1">The sequence shown here is derived from an EMBL/GenBank/DDBJ whole genome shotgun (WGS) entry which is preliminary data.</text>
</comment>
<dbReference type="EMBL" id="JAACJO010000005">
    <property type="protein sequence ID" value="KAF5358253.1"/>
    <property type="molecule type" value="Genomic_DNA"/>
</dbReference>
<keyword evidence="2" id="KW-1185">Reference proteome</keyword>
<accession>A0A8H5LIG6</accession>
<name>A0A8H5LIG6_9AGAR</name>
<evidence type="ECO:0000313" key="2">
    <source>
        <dbReference type="Proteomes" id="UP000559027"/>
    </source>
</evidence>
<proteinExistence type="predicted"/>
<protein>
    <submittedName>
        <fullName evidence="1">Uncharacterized protein</fullName>
    </submittedName>
</protein>
<dbReference type="OrthoDB" id="3067158at2759"/>
<dbReference type="AlphaFoldDB" id="A0A8H5LIG6"/>